<organism evidence="7 8">
    <name type="scientific">Drosophila lebanonensis</name>
    <name type="common">Fruit fly</name>
    <name type="synonym">Scaptodrosophila lebanonensis</name>
    <dbReference type="NCBI Taxonomy" id="7225"/>
    <lineage>
        <taxon>Eukaryota</taxon>
        <taxon>Metazoa</taxon>
        <taxon>Ecdysozoa</taxon>
        <taxon>Arthropoda</taxon>
        <taxon>Hexapoda</taxon>
        <taxon>Insecta</taxon>
        <taxon>Pterygota</taxon>
        <taxon>Neoptera</taxon>
        <taxon>Endopterygota</taxon>
        <taxon>Diptera</taxon>
        <taxon>Brachycera</taxon>
        <taxon>Muscomorpha</taxon>
        <taxon>Ephydroidea</taxon>
        <taxon>Drosophilidae</taxon>
        <taxon>Scaptodrosophila</taxon>
    </lineage>
</organism>
<evidence type="ECO:0000256" key="2">
    <source>
        <dbReference type="ARBA" id="ARBA00022490"/>
    </source>
</evidence>
<evidence type="ECO:0000256" key="4">
    <source>
        <dbReference type="ARBA" id="ARBA00029452"/>
    </source>
</evidence>
<dbReference type="Proteomes" id="UP000504634">
    <property type="component" value="Unplaced"/>
</dbReference>
<dbReference type="Pfam" id="PF15503">
    <property type="entry name" value="PPP1R35_C"/>
    <property type="match status" value="1"/>
</dbReference>
<keyword evidence="3" id="KW-0206">Cytoskeleton</keyword>
<dbReference type="GO" id="GO:0005814">
    <property type="term" value="C:centriole"/>
    <property type="evidence" value="ECO:0007669"/>
    <property type="project" value="UniProtKB-SubCell"/>
</dbReference>
<evidence type="ECO:0000259" key="6">
    <source>
        <dbReference type="Pfam" id="PF15503"/>
    </source>
</evidence>
<name>A0A6J2TKS2_DROLE</name>
<reference evidence="8" key="1">
    <citation type="submission" date="2025-08" db="UniProtKB">
        <authorList>
            <consortium name="RefSeq"/>
        </authorList>
    </citation>
    <scope>IDENTIFICATION</scope>
    <source>
        <strain evidence="8">11010-0011.00</strain>
        <tissue evidence="8">Whole body</tissue>
    </source>
</reference>
<evidence type="ECO:0000313" key="8">
    <source>
        <dbReference type="RefSeq" id="XP_030377211.1"/>
    </source>
</evidence>
<dbReference type="OrthoDB" id="8191506at2759"/>
<comment type="subcellular location">
    <subcellularLocation>
        <location evidence="1">Cytoplasm</location>
        <location evidence="1">Cytoskeleton</location>
        <location evidence="1">Microtubule organizing center</location>
        <location evidence="1">Centrosome</location>
        <location evidence="1">Centriole</location>
    </subcellularLocation>
</comment>
<keyword evidence="2" id="KW-0963">Cytoplasm</keyword>
<evidence type="ECO:0000313" key="7">
    <source>
        <dbReference type="Proteomes" id="UP000504634"/>
    </source>
</evidence>
<comment type="similarity">
    <text evidence="4">Belongs to the PPP1R35 family.</text>
</comment>
<evidence type="ECO:0000256" key="3">
    <source>
        <dbReference type="ARBA" id="ARBA00023212"/>
    </source>
</evidence>
<keyword evidence="7" id="KW-1185">Reference proteome</keyword>
<evidence type="ECO:0000256" key="5">
    <source>
        <dbReference type="SAM" id="MobiDB-lite"/>
    </source>
</evidence>
<gene>
    <name evidence="8" type="primary">LOC115626099</name>
</gene>
<dbReference type="CTD" id="34158"/>
<proteinExistence type="inferred from homology"/>
<dbReference type="AlphaFoldDB" id="A0A6J2TKS2"/>
<sequence>MPHKRHTGQFLNKNNCIQSRVQYTNSSEHPPNVCVYQNNGSVDENLSTTEAREYGGEFCTAPESANYIAPEHQEAIVRLATPHYNTTVRKRNEIAILHQMRPVAIQNDVDLTPRTKMAIAPKVTQKMNFPLDRPAVFKDLVPLNVNDSILQPLKSKPFKKGSSKERNSEAQEPQLADYVEQIERVELVIPEPNIHLDFPLDDFNFFEAFKKVYNS</sequence>
<dbReference type="RefSeq" id="XP_030377211.1">
    <property type="nucleotide sequence ID" value="XM_030521351.1"/>
</dbReference>
<evidence type="ECO:0000256" key="1">
    <source>
        <dbReference type="ARBA" id="ARBA00004114"/>
    </source>
</evidence>
<protein>
    <submittedName>
        <fullName evidence="8">Uncharacterized protein LOC115626099</fullName>
    </submittedName>
</protein>
<feature type="domain" description="Protein phosphatase 1 regulatory subunit 35 C-terminal" evidence="6">
    <location>
        <begin position="82"/>
        <end position="191"/>
    </location>
</feature>
<accession>A0A6J2TKS2</accession>
<dbReference type="GeneID" id="115626099"/>
<dbReference type="InterPro" id="IPR029135">
    <property type="entry name" value="PPP1R35_C"/>
</dbReference>
<feature type="region of interest" description="Disordered" evidence="5">
    <location>
        <begin position="154"/>
        <end position="175"/>
    </location>
</feature>